<dbReference type="InterPro" id="IPR038714">
    <property type="entry name" value="YfeY-like_sf"/>
</dbReference>
<evidence type="ECO:0000313" key="1">
    <source>
        <dbReference type="EMBL" id="EAR14684.1"/>
    </source>
</evidence>
<dbReference type="KEGG" id="rbi:RB2501_10177"/>
<name>A4CLZ2_ROBBH</name>
<sequence length="168" mass="18575">MTGCQNDPAGDPFLISSGQVGKLRRSHTLAQLDSVYQADSLVRDTTRTQLGNAGRIEVYEKGGKHLLTLSPTGDSLGRIGNIRVHDKRFATDRDIHLGSTFGEIKEQYEIRKIITSLNNVLVLFKGTDVYVTISKESLPASLRYSQDPIEAVQIPDTAPVKYLMVGWD</sequence>
<evidence type="ECO:0000313" key="2">
    <source>
        <dbReference type="Proteomes" id="UP000009049"/>
    </source>
</evidence>
<dbReference type="HOGENOM" id="CLU_123223_0_0_10"/>
<reference evidence="1 2" key="1">
    <citation type="journal article" date="2009" name="J. Bacteriol.">
        <title>Complete genome sequence of Robiginitalea biformata HTCC2501.</title>
        <authorList>
            <person name="Oh H.M."/>
            <person name="Giovannoni S.J."/>
            <person name="Lee K."/>
            <person name="Ferriera S."/>
            <person name="Johnson J."/>
            <person name="Cho J.C."/>
        </authorList>
    </citation>
    <scope>NUCLEOTIDE SEQUENCE [LARGE SCALE GENOMIC DNA]</scope>
    <source>
        <strain evidence="2">ATCC BAA-864 / HTCC2501 / KCTC 12146</strain>
    </source>
</reference>
<dbReference type="eggNOG" id="COG0668">
    <property type="taxonomic scope" value="Bacteria"/>
</dbReference>
<dbReference type="STRING" id="313596.RB2501_10177"/>
<dbReference type="Proteomes" id="UP000009049">
    <property type="component" value="Chromosome"/>
</dbReference>
<proteinExistence type="predicted"/>
<organism evidence="1 2">
    <name type="scientific">Robiginitalea biformata (strain ATCC BAA-864 / DSM 15991 / KCTC 12146 / HTCC2501)</name>
    <dbReference type="NCBI Taxonomy" id="313596"/>
    <lineage>
        <taxon>Bacteria</taxon>
        <taxon>Pseudomonadati</taxon>
        <taxon>Bacteroidota</taxon>
        <taxon>Flavobacteriia</taxon>
        <taxon>Flavobacteriales</taxon>
        <taxon>Flavobacteriaceae</taxon>
        <taxon>Robiginitalea</taxon>
    </lineage>
</organism>
<accession>A4CLZ2</accession>
<protein>
    <submittedName>
        <fullName evidence="1">Uncharacterized protein</fullName>
    </submittedName>
</protein>
<keyword evidence="2" id="KW-1185">Reference proteome</keyword>
<dbReference type="AlphaFoldDB" id="A4CLZ2"/>
<dbReference type="EMBL" id="CP001712">
    <property type="protein sequence ID" value="EAR14684.1"/>
    <property type="molecule type" value="Genomic_DNA"/>
</dbReference>
<gene>
    <name evidence="1" type="ordered locus">RB2501_10177</name>
</gene>
<dbReference type="Gene3D" id="2.60.460.10">
    <property type="entry name" value="protein yfey like domain"/>
    <property type="match status" value="1"/>
</dbReference>